<organism evidence="2 3">
    <name type="scientific">candidate division WOR-3 bacterium</name>
    <dbReference type="NCBI Taxonomy" id="2052148"/>
    <lineage>
        <taxon>Bacteria</taxon>
        <taxon>Bacteria division WOR-3</taxon>
    </lineage>
</organism>
<proteinExistence type="predicted"/>
<gene>
    <name evidence="2" type="ORF">ENI34_04945</name>
</gene>
<accession>A0A9C9K015</accession>
<dbReference type="EMBL" id="DRIG01000055">
    <property type="protein sequence ID" value="HEC78475.1"/>
    <property type="molecule type" value="Genomic_DNA"/>
</dbReference>
<protein>
    <submittedName>
        <fullName evidence="2">Uncharacterized protein</fullName>
    </submittedName>
</protein>
<reference evidence="2" key="1">
    <citation type="journal article" date="2020" name="mSystems">
        <title>Genome- and Community-Level Interaction Insights into Carbon Utilization and Element Cycling Functions of Hydrothermarchaeota in Hydrothermal Sediment.</title>
        <authorList>
            <person name="Zhou Z."/>
            <person name="Liu Y."/>
            <person name="Xu W."/>
            <person name="Pan J."/>
            <person name="Luo Z.H."/>
            <person name="Li M."/>
        </authorList>
    </citation>
    <scope>NUCLEOTIDE SEQUENCE</scope>
    <source>
        <strain evidence="2">HyVt-388</strain>
    </source>
</reference>
<sequence length="152" mass="15773">MIKKASYVTIFGVIITVMGVITLQHRLPVGPVVFGLTVVPFAGLIIAQRSLRRAIPDLIFGALDTGLLTIPALWGGTFFGVMGAIAGSVIGDALTDGIAGFIEGGIAEWLRKKGIEESREPVTTALGKMAGCLLGSGFVLTGALIIGVHPRC</sequence>
<comment type="caution">
    <text evidence="2">The sequence shown here is derived from an EMBL/GenBank/DDBJ whole genome shotgun (WGS) entry which is preliminary data.</text>
</comment>
<dbReference type="Proteomes" id="UP000885826">
    <property type="component" value="Unassembled WGS sequence"/>
</dbReference>
<keyword evidence="1" id="KW-0472">Membrane</keyword>
<evidence type="ECO:0000313" key="2">
    <source>
        <dbReference type="EMBL" id="HEC78475.1"/>
    </source>
</evidence>
<dbReference type="AlphaFoldDB" id="A0A9C9K015"/>
<evidence type="ECO:0000256" key="1">
    <source>
        <dbReference type="SAM" id="Phobius"/>
    </source>
</evidence>
<feature type="transmembrane region" description="Helical" evidence="1">
    <location>
        <begin position="29"/>
        <end position="47"/>
    </location>
</feature>
<feature type="transmembrane region" description="Helical" evidence="1">
    <location>
        <begin position="126"/>
        <end position="148"/>
    </location>
</feature>
<name>A0A9C9K015_UNCW3</name>
<feature type="transmembrane region" description="Helical" evidence="1">
    <location>
        <begin position="7"/>
        <end position="23"/>
    </location>
</feature>
<feature type="transmembrane region" description="Helical" evidence="1">
    <location>
        <begin position="59"/>
        <end position="86"/>
    </location>
</feature>
<keyword evidence="1" id="KW-1133">Transmembrane helix</keyword>
<evidence type="ECO:0000313" key="3">
    <source>
        <dbReference type="Proteomes" id="UP000885826"/>
    </source>
</evidence>
<keyword evidence="1" id="KW-0812">Transmembrane</keyword>